<protein>
    <submittedName>
        <fullName evidence="8">RDD family protein</fullName>
    </submittedName>
</protein>
<keyword evidence="9" id="KW-1185">Reference proteome</keyword>
<dbReference type="GO" id="GO:0016020">
    <property type="term" value="C:membrane"/>
    <property type="evidence" value="ECO:0007669"/>
    <property type="project" value="UniProtKB-SubCell"/>
</dbReference>
<feature type="transmembrane region" description="Helical" evidence="6">
    <location>
        <begin position="88"/>
        <end position="107"/>
    </location>
</feature>
<evidence type="ECO:0000256" key="2">
    <source>
        <dbReference type="ARBA" id="ARBA00022692"/>
    </source>
</evidence>
<dbReference type="RefSeq" id="WP_231448260.1">
    <property type="nucleotide sequence ID" value="NZ_JAJOMB010000022.1"/>
</dbReference>
<reference evidence="8" key="1">
    <citation type="submission" date="2021-11" db="EMBL/GenBank/DDBJ databases">
        <title>Streptomyces corallinus and Kineosporia corallina sp. nov., two new coral-derived marine actinobacteria.</title>
        <authorList>
            <person name="Buangrab K."/>
            <person name="Sutthacheep M."/>
            <person name="Yeemin T."/>
            <person name="Harunari E."/>
            <person name="Igarashi Y."/>
            <person name="Sripreechasak P."/>
            <person name="Kanchanasin P."/>
            <person name="Tanasupawat S."/>
            <person name="Phongsopitanun W."/>
        </authorList>
    </citation>
    <scope>NUCLEOTIDE SEQUENCE</scope>
    <source>
        <strain evidence="8">JCM 31032</strain>
    </source>
</reference>
<dbReference type="Pfam" id="PF06271">
    <property type="entry name" value="RDD"/>
    <property type="match status" value="1"/>
</dbReference>
<comment type="caution">
    <text evidence="8">The sequence shown here is derived from an EMBL/GenBank/DDBJ whole genome shotgun (WGS) entry which is preliminary data.</text>
</comment>
<gene>
    <name evidence="8" type="ORF">LR394_31535</name>
</gene>
<keyword evidence="4 6" id="KW-0472">Membrane</keyword>
<dbReference type="AlphaFoldDB" id="A0A9X1NLT6"/>
<evidence type="ECO:0000256" key="1">
    <source>
        <dbReference type="ARBA" id="ARBA00004141"/>
    </source>
</evidence>
<evidence type="ECO:0000259" key="7">
    <source>
        <dbReference type="Pfam" id="PF06271"/>
    </source>
</evidence>
<dbReference type="PANTHER" id="PTHR38480">
    <property type="entry name" value="SLR0254 PROTEIN"/>
    <property type="match status" value="1"/>
</dbReference>
<feature type="transmembrane region" description="Helical" evidence="6">
    <location>
        <begin position="55"/>
        <end position="76"/>
    </location>
</feature>
<evidence type="ECO:0000256" key="5">
    <source>
        <dbReference type="SAM" id="MobiDB-lite"/>
    </source>
</evidence>
<feature type="domain" description="RDD" evidence="7">
    <location>
        <begin position="49"/>
        <end position="176"/>
    </location>
</feature>
<keyword evidence="2 6" id="KW-0812">Transmembrane</keyword>
<dbReference type="EMBL" id="JAJOMB010000022">
    <property type="protein sequence ID" value="MCD5315438.1"/>
    <property type="molecule type" value="Genomic_DNA"/>
</dbReference>
<name>A0A9X1NLT6_9ACTN</name>
<evidence type="ECO:0000313" key="8">
    <source>
        <dbReference type="EMBL" id="MCD5315438.1"/>
    </source>
</evidence>
<proteinExistence type="predicted"/>
<sequence length="308" mass="33119">MITDPLAPLPGPSPDRSGATVAGLVGVDELDFSDELITGEAVVLELRPASFITRALAVAVDVLVTVVAFLLLYWLLYATTGEIDAAAGSALGLVASLAVLIGIPILVETLTRGRSLGKWLAGLRVVRDDGGPIRARHALIRGLLAVFEIYWSLGAIALVTSLLNKRGKRLGDLVAGTYVIRERQPQQLPPAVPMPPHLAPWIRNADLGRLPDPLARACRQFLARATRLTPEARQRLGWSLAGQVGEFVAPPPPPGTHPEDFLAAVLAERRDRDYARLWRESQQRAARRASRAAASPLSSTGFGLPDRD</sequence>
<evidence type="ECO:0000256" key="3">
    <source>
        <dbReference type="ARBA" id="ARBA00022989"/>
    </source>
</evidence>
<accession>A0A9X1NLT6</accession>
<feature type="region of interest" description="Disordered" evidence="5">
    <location>
        <begin position="285"/>
        <end position="308"/>
    </location>
</feature>
<evidence type="ECO:0000313" key="9">
    <source>
        <dbReference type="Proteomes" id="UP001138997"/>
    </source>
</evidence>
<evidence type="ECO:0000256" key="6">
    <source>
        <dbReference type="SAM" id="Phobius"/>
    </source>
</evidence>
<dbReference type="InterPro" id="IPR010432">
    <property type="entry name" value="RDD"/>
</dbReference>
<organism evidence="8 9">
    <name type="scientific">Kineosporia babensis</name>
    <dbReference type="NCBI Taxonomy" id="499548"/>
    <lineage>
        <taxon>Bacteria</taxon>
        <taxon>Bacillati</taxon>
        <taxon>Actinomycetota</taxon>
        <taxon>Actinomycetes</taxon>
        <taxon>Kineosporiales</taxon>
        <taxon>Kineosporiaceae</taxon>
        <taxon>Kineosporia</taxon>
    </lineage>
</organism>
<evidence type="ECO:0000256" key="4">
    <source>
        <dbReference type="ARBA" id="ARBA00023136"/>
    </source>
</evidence>
<feature type="transmembrane region" description="Helical" evidence="6">
    <location>
        <begin position="143"/>
        <end position="163"/>
    </location>
</feature>
<keyword evidence="3 6" id="KW-1133">Transmembrane helix</keyword>
<comment type="subcellular location">
    <subcellularLocation>
        <location evidence="1">Membrane</location>
        <topology evidence="1">Multi-pass membrane protein</topology>
    </subcellularLocation>
</comment>
<dbReference type="Proteomes" id="UP001138997">
    <property type="component" value="Unassembled WGS sequence"/>
</dbReference>
<dbReference type="PANTHER" id="PTHR38480:SF1">
    <property type="entry name" value="SLR0254 PROTEIN"/>
    <property type="match status" value="1"/>
</dbReference>